<proteinExistence type="predicted"/>
<dbReference type="AlphaFoldDB" id="A0ABC8V348"/>
<evidence type="ECO:0000313" key="2">
    <source>
        <dbReference type="Proteomes" id="UP001642360"/>
    </source>
</evidence>
<keyword evidence="2" id="KW-1185">Reference proteome</keyword>
<organism evidence="1 2">
    <name type="scientific">Ilex paraguariensis</name>
    <name type="common">yerba mate</name>
    <dbReference type="NCBI Taxonomy" id="185542"/>
    <lineage>
        <taxon>Eukaryota</taxon>
        <taxon>Viridiplantae</taxon>
        <taxon>Streptophyta</taxon>
        <taxon>Embryophyta</taxon>
        <taxon>Tracheophyta</taxon>
        <taxon>Spermatophyta</taxon>
        <taxon>Magnoliopsida</taxon>
        <taxon>eudicotyledons</taxon>
        <taxon>Gunneridae</taxon>
        <taxon>Pentapetalae</taxon>
        <taxon>asterids</taxon>
        <taxon>campanulids</taxon>
        <taxon>Aquifoliales</taxon>
        <taxon>Aquifoliaceae</taxon>
        <taxon>Ilex</taxon>
    </lineage>
</organism>
<reference evidence="1 2" key="1">
    <citation type="submission" date="2024-02" db="EMBL/GenBank/DDBJ databases">
        <authorList>
            <person name="Vignale AGUSTIN F."/>
            <person name="Sosa J E."/>
            <person name="Modenutti C."/>
        </authorList>
    </citation>
    <scope>NUCLEOTIDE SEQUENCE [LARGE SCALE GENOMIC DNA]</scope>
</reference>
<comment type="caution">
    <text evidence="1">The sequence shown here is derived from an EMBL/GenBank/DDBJ whole genome shotgun (WGS) entry which is preliminary data.</text>
</comment>
<gene>
    <name evidence="1" type="ORF">ILEXP_LOCUS58351</name>
</gene>
<accession>A0ABC8V348</accession>
<dbReference type="EMBL" id="CAUOFW020010124">
    <property type="protein sequence ID" value="CAK9187760.1"/>
    <property type="molecule type" value="Genomic_DNA"/>
</dbReference>
<sequence length="145" mass="16106">MADQPITSRPPSSLPTDRIHVFWHEGMLNYDTGIGVFDTGMDPGFLDVLEKHPENADRVKNMLSILKRGPIAPFISWHLGRPAVISELLSFHTQGESLTKLTKSGIYSLTLSESESNETLLVWIAGGDDKDGYLDLLNCHLEIDT</sequence>
<evidence type="ECO:0000313" key="1">
    <source>
        <dbReference type="EMBL" id="CAK9187760.1"/>
    </source>
</evidence>
<dbReference type="Proteomes" id="UP001642360">
    <property type="component" value="Unassembled WGS sequence"/>
</dbReference>
<protein>
    <submittedName>
        <fullName evidence="1">Uncharacterized protein</fullName>
    </submittedName>
</protein>
<name>A0ABC8V348_9AQUA</name>